<dbReference type="Proteomes" id="UP000269412">
    <property type="component" value="Unassembled WGS sequence"/>
</dbReference>
<keyword evidence="2" id="KW-1185">Reference proteome</keyword>
<dbReference type="OrthoDB" id="980645at2"/>
<dbReference type="AlphaFoldDB" id="A0A495DTR1"/>
<gene>
    <name evidence="1" type="ORF">CLV91_2782</name>
</gene>
<protein>
    <submittedName>
        <fullName evidence="1">Uncharacterized protein</fullName>
    </submittedName>
</protein>
<organism evidence="1 2">
    <name type="scientific">Maribacter vaceletii</name>
    <dbReference type="NCBI Taxonomy" id="1206816"/>
    <lineage>
        <taxon>Bacteria</taxon>
        <taxon>Pseudomonadati</taxon>
        <taxon>Bacteroidota</taxon>
        <taxon>Flavobacteriia</taxon>
        <taxon>Flavobacteriales</taxon>
        <taxon>Flavobacteriaceae</taxon>
        <taxon>Maribacter</taxon>
    </lineage>
</organism>
<dbReference type="EMBL" id="RBIQ01000010">
    <property type="protein sequence ID" value="RKR08016.1"/>
    <property type="molecule type" value="Genomic_DNA"/>
</dbReference>
<sequence>MKQFLFLIVTLTILIKPLWPLVEYCVNYDYIKNELCENKAKPMLNCDGKCYLAKQLAKESKGEEDNPFKKNTSNTEIKQVVFIEDLLKIKLEHLFGSEKEKKIVSNRTLVSTLFTKDISHPPELS</sequence>
<name>A0A495DTR1_9FLAO</name>
<evidence type="ECO:0000313" key="1">
    <source>
        <dbReference type="EMBL" id="RKR08016.1"/>
    </source>
</evidence>
<dbReference type="RefSeq" id="WP_121068782.1">
    <property type="nucleotide sequence ID" value="NZ_RBIQ01000010.1"/>
</dbReference>
<comment type="caution">
    <text evidence="1">The sequence shown here is derived from an EMBL/GenBank/DDBJ whole genome shotgun (WGS) entry which is preliminary data.</text>
</comment>
<reference evidence="1 2" key="1">
    <citation type="submission" date="2018-10" db="EMBL/GenBank/DDBJ databases">
        <title>Genomic Encyclopedia of Archaeal and Bacterial Type Strains, Phase II (KMG-II): from individual species to whole genera.</title>
        <authorList>
            <person name="Goeker M."/>
        </authorList>
    </citation>
    <scope>NUCLEOTIDE SEQUENCE [LARGE SCALE GENOMIC DNA]</scope>
    <source>
        <strain evidence="1 2">DSM 25230</strain>
    </source>
</reference>
<evidence type="ECO:0000313" key="2">
    <source>
        <dbReference type="Proteomes" id="UP000269412"/>
    </source>
</evidence>
<proteinExistence type="predicted"/>
<accession>A0A495DTR1</accession>